<dbReference type="EMBL" id="AYZO01000004">
    <property type="protein sequence ID" value="KRN14207.1"/>
    <property type="molecule type" value="Genomic_DNA"/>
</dbReference>
<comment type="caution">
    <text evidence="1">The sequence shown here is derived from an EMBL/GenBank/DDBJ whole genome shotgun (WGS) entry which is preliminary data.</text>
</comment>
<proteinExistence type="predicted"/>
<dbReference type="RefSeq" id="WP_008473979.1">
    <property type="nucleotide sequence ID" value="NZ_AYZO01000004.1"/>
</dbReference>
<dbReference type="EMBL" id="CAKC01000086">
    <property type="protein sequence ID" value="CCI87685.1"/>
    <property type="molecule type" value="Genomic_DNA"/>
</dbReference>
<evidence type="ECO:0000313" key="4">
    <source>
        <dbReference type="Proteomes" id="UP000051521"/>
    </source>
</evidence>
<reference evidence="1 3" key="1">
    <citation type="submission" date="2012-06" db="EMBL/GenBank/DDBJ databases">
        <title>Draft genome sequence of Lactobacillus gigeriorum CRBIP 24.85T, isolated from chicken crop.</title>
        <authorList>
            <person name="Cousin S."/>
            <person name="Ma L."/>
            <person name="Creno S."/>
            <person name="Clermont D."/>
            <person name="Loux V."/>
            <person name="Bizet C."/>
            <person name="Bouchier C."/>
        </authorList>
    </citation>
    <scope>NUCLEOTIDE SEQUENCE [LARGE SCALE GENOMIC DNA]</scope>
    <source>
        <strain evidence="3">CRBIP 24.85T</strain>
        <strain evidence="1">Type strain: CRBIP 24.85</strain>
    </source>
</reference>
<accession>I7K1W3</accession>
<dbReference type="Proteomes" id="UP000051521">
    <property type="component" value="Unassembled WGS sequence"/>
</dbReference>
<dbReference type="PATRIC" id="fig|1423751.3.peg.1326"/>
<dbReference type="AlphaFoldDB" id="I7K1W3"/>
<sequence length="215" mass="24158">MNPDFAIILNFDLQQTNKFDADLLVKTARNIGVRAVSGSEALAAACQKYTIALIADPEGVHLNSFASVIDELVANRFEGKTTIIDIPVNEDGTFSEASQELFAELNDWMHMFGHALNEGEISNLVSDHGHILKNRHANYQEYVFLKTPLPETITVTGLEQAPARVDWIENRVEQAFTFEDGKLMITLIAPDREFSWNVLRIQAHRPEDDLGETKF</sequence>
<evidence type="ECO:0000313" key="1">
    <source>
        <dbReference type="EMBL" id="CCI87685.1"/>
    </source>
</evidence>
<name>I7K1W3_9LACO</name>
<evidence type="ECO:0000313" key="2">
    <source>
        <dbReference type="EMBL" id="KRN14207.1"/>
    </source>
</evidence>
<dbReference type="OrthoDB" id="2315155at2"/>
<keyword evidence="4" id="KW-1185">Reference proteome</keyword>
<gene>
    <name evidence="1" type="ORF">BN52_09800</name>
    <name evidence="2" type="ORF">FC38_GL001284</name>
</gene>
<evidence type="ECO:0000313" key="3">
    <source>
        <dbReference type="Proteomes" id="UP000009326"/>
    </source>
</evidence>
<protein>
    <submittedName>
        <fullName evidence="1">Uncharacterized protein</fullName>
    </submittedName>
</protein>
<reference evidence="2 4" key="2">
    <citation type="journal article" date="2015" name="Genome Announc.">
        <title>Expanding the biotechnology potential of lactobacilli through comparative genomics of 213 strains and associated genera.</title>
        <authorList>
            <person name="Sun Z."/>
            <person name="Harris H.M."/>
            <person name="McCann A."/>
            <person name="Guo C."/>
            <person name="Argimon S."/>
            <person name="Zhang W."/>
            <person name="Yang X."/>
            <person name="Jeffery I.B."/>
            <person name="Cooney J.C."/>
            <person name="Kagawa T.F."/>
            <person name="Liu W."/>
            <person name="Song Y."/>
            <person name="Salvetti E."/>
            <person name="Wrobel A."/>
            <person name="Rasinkangas P."/>
            <person name="Parkhill J."/>
            <person name="Rea M.C."/>
            <person name="O'Sullivan O."/>
            <person name="Ritari J."/>
            <person name="Douillard F.P."/>
            <person name="Paul Ross R."/>
            <person name="Yang R."/>
            <person name="Briner A.E."/>
            <person name="Felis G.E."/>
            <person name="de Vos W.M."/>
            <person name="Barrangou R."/>
            <person name="Klaenhammer T.R."/>
            <person name="Caufield P.W."/>
            <person name="Cui Y."/>
            <person name="Zhang H."/>
            <person name="O'Toole P.W."/>
        </authorList>
    </citation>
    <scope>NUCLEOTIDE SEQUENCE [LARGE SCALE GENOMIC DNA]</scope>
    <source>
        <strain evidence="2 4">DSM 23908</strain>
    </source>
</reference>
<organism evidence="1 3">
    <name type="scientific">Lactobacillus gigeriorum DSM 23908 = CRBIP 24.85</name>
    <dbReference type="NCBI Taxonomy" id="1423751"/>
    <lineage>
        <taxon>Bacteria</taxon>
        <taxon>Bacillati</taxon>
        <taxon>Bacillota</taxon>
        <taxon>Bacilli</taxon>
        <taxon>Lactobacillales</taxon>
        <taxon>Lactobacillaceae</taxon>
        <taxon>Lactobacillus</taxon>
    </lineage>
</organism>
<dbReference type="Proteomes" id="UP000009326">
    <property type="component" value="Unassembled WGS sequence"/>
</dbReference>